<gene>
    <name evidence="2" type="ORF">SAMN04490248_10644</name>
</gene>
<evidence type="ECO:0000256" key="1">
    <source>
        <dbReference type="SAM" id="Phobius"/>
    </source>
</evidence>
<accession>A0A1H8Q898</accession>
<evidence type="ECO:0000313" key="2">
    <source>
        <dbReference type="EMBL" id="SEO50191.1"/>
    </source>
</evidence>
<name>A0A1H8Q898_9RHOB</name>
<keyword evidence="1" id="KW-0472">Membrane</keyword>
<dbReference type="RefSeq" id="WP_093116846.1">
    <property type="nucleotide sequence ID" value="NZ_FODS01000006.1"/>
</dbReference>
<dbReference type="AlphaFoldDB" id="A0A1H8Q898"/>
<sequence length="334" mass="35801">MTALTKYARLEAAGLWRSSPEEQRRDVIVSIGDSTLIITDMADRPLAHWSIPAVQRANPDELPALFYPDGNPGETLELAGDETDMLAAIETLRTAVTRGQARPGRLRLVSLLATLTALAALAVFWLPGALLTHTVEVVPPAKRTALGNELLEQTTRFTGPPCSEPQADRALKRLAARLDVPRVLVVRDGVRDAVTLPGGTVLVNRALVEDYADPDVIAGYIVAETMQAGDPLHRLLSQAGVVASFRLLTTGAIPPDVLRGYAERMLTAPDRQISDEALLASFAAQRLRSSPYAYALDITGETTLPLIEADPFETTPDAVLGDGDWVALQGICGG</sequence>
<dbReference type="Proteomes" id="UP000198893">
    <property type="component" value="Unassembled WGS sequence"/>
</dbReference>
<dbReference type="STRING" id="569882.SAMN04490248_10644"/>
<proteinExistence type="predicted"/>
<keyword evidence="1" id="KW-1133">Transmembrane helix</keyword>
<dbReference type="OrthoDB" id="7822309at2"/>
<organism evidence="2 3">
    <name type="scientific">Salinihabitans flavidus</name>
    <dbReference type="NCBI Taxonomy" id="569882"/>
    <lineage>
        <taxon>Bacteria</taxon>
        <taxon>Pseudomonadati</taxon>
        <taxon>Pseudomonadota</taxon>
        <taxon>Alphaproteobacteria</taxon>
        <taxon>Rhodobacterales</taxon>
        <taxon>Roseobacteraceae</taxon>
        <taxon>Salinihabitans</taxon>
    </lineage>
</organism>
<protein>
    <submittedName>
        <fullName evidence="2">Uncharacterized protein</fullName>
    </submittedName>
</protein>
<reference evidence="2 3" key="1">
    <citation type="submission" date="2016-10" db="EMBL/GenBank/DDBJ databases">
        <authorList>
            <person name="de Groot N.N."/>
        </authorList>
    </citation>
    <scope>NUCLEOTIDE SEQUENCE [LARGE SCALE GENOMIC DNA]</scope>
    <source>
        <strain evidence="2 3">DSM 27842</strain>
    </source>
</reference>
<feature type="transmembrane region" description="Helical" evidence="1">
    <location>
        <begin position="108"/>
        <end position="126"/>
    </location>
</feature>
<dbReference type="EMBL" id="FODS01000006">
    <property type="protein sequence ID" value="SEO50191.1"/>
    <property type="molecule type" value="Genomic_DNA"/>
</dbReference>
<keyword evidence="3" id="KW-1185">Reference proteome</keyword>
<evidence type="ECO:0000313" key="3">
    <source>
        <dbReference type="Proteomes" id="UP000198893"/>
    </source>
</evidence>
<keyword evidence="1" id="KW-0812">Transmembrane</keyword>